<name>A0A7S0IRJ9_9EUKA</name>
<organism evidence="1">
    <name type="scientific">Calcidiscus leptoporus</name>
    <dbReference type="NCBI Taxonomy" id="127549"/>
    <lineage>
        <taxon>Eukaryota</taxon>
        <taxon>Haptista</taxon>
        <taxon>Haptophyta</taxon>
        <taxon>Prymnesiophyceae</taxon>
        <taxon>Coccolithales</taxon>
        <taxon>Calcidiscaceae</taxon>
        <taxon>Calcidiscus</taxon>
    </lineage>
</organism>
<sequence>MQRASTYHARAHGELAGVGVCVLARLTRQRSGVGECTDPRRKRDGCVSVREFAMKLLNDMRIATGCGHEYIISLEMQLVMSDAYLVTSTCAAHVALIKTCCL</sequence>
<reference evidence="1" key="1">
    <citation type="submission" date="2021-01" db="EMBL/GenBank/DDBJ databases">
        <authorList>
            <person name="Corre E."/>
            <person name="Pelletier E."/>
            <person name="Niang G."/>
            <person name="Scheremetjew M."/>
            <person name="Finn R."/>
            <person name="Kale V."/>
            <person name="Holt S."/>
            <person name="Cochrane G."/>
            <person name="Meng A."/>
            <person name="Brown T."/>
            <person name="Cohen L."/>
        </authorList>
    </citation>
    <scope>NUCLEOTIDE SEQUENCE</scope>
    <source>
        <strain evidence="1">RCC1130</strain>
    </source>
</reference>
<gene>
    <name evidence="1" type="ORF">CLEP1334_LOCUS5007</name>
</gene>
<accession>A0A7S0IRJ9</accession>
<protein>
    <submittedName>
        <fullName evidence="1">Uncharacterized protein</fullName>
    </submittedName>
</protein>
<evidence type="ECO:0000313" key="1">
    <source>
        <dbReference type="EMBL" id="CAD8529755.1"/>
    </source>
</evidence>
<dbReference type="AlphaFoldDB" id="A0A7S0IRJ9"/>
<proteinExistence type="predicted"/>
<dbReference type="EMBL" id="HBER01010074">
    <property type="protein sequence ID" value="CAD8529755.1"/>
    <property type="molecule type" value="Transcribed_RNA"/>
</dbReference>